<protein>
    <submittedName>
        <fullName evidence="1">Uncharacterized protein</fullName>
    </submittedName>
</protein>
<evidence type="ECO:0000313" key="1">
    <source>
        <dbReference type="EMBL" id="RKO95476.1"/>
    </source>
</evidence>
<gene>
    <name evidence="1" type="ORF">CAUPRSCDRAFT_12822</name>
</gene>
<dbReference type="EMBL" id="ML011632">
    <property type="protein sequence ID" value="RKO95476.1"/>
    <property type="molecule type" value="Genomic_DNA"/>
</dbReference>
<dbReference type="AlphaFoldDB" id="A0A4P9WW99"/>
<reference evidence="2" key="1">
    <citation type="journal article" date="2018" name="Nat. Microbiol.">
        <title>Leveraging single-cell genomics to expand the fungal tree of life.</title>
        <authorList>
            <person name="Ahrendt S.R."/>
            <person name="Quandt C.A."/>
            <person name="Ciobanu D."/>
            <person name="Clum A."/>
            <person name="Salamov A."/>
            <person name="Andreopoulos B."/>
            <person name="Cheng J.F."/>
            <person name="Woyke T."/>
            <person name="Pelin A."/>
            <person name="Henrissat B."/>
            <person name="Reynolds N.K."/>
            <person name="Benny G.L."/>
            <person name="Smith M.E."/>
            <person name="James T.Y."/>
            <person name="Grigoriev I.V."/>
        </authorList>
    </citation>
    <scope>NUCLEOTIDE SEQUENCE [LARGE SCALE GENOMIC DNA]</scope>
    <source>
        <strain evidence="2">ATCC 52028</strain>
    </source>
</reference>
<sequence>MVVVVVVLVVLVLRVLLMLLRITPTAAILLARVDPELGVHSGASKLNLGLDSDSEATGAGSDDSGALPAATATGSDGADFLSTAAAAAGSSAFDVEGTVATATLDAVEAAALGAAEPDEEAVAAGVDAAVLDSDFEAVSAVAFSSFLASGAAAAGVWLADAFWLLRCSSSLMSSGMADFILKFFWNVRRFLIMSFLSCLARSIIFRCCAC</sequence>
<proteinExistence type="predicted"/>
<evidence type="ECO:0000313" key="2">
    <source>
        <dbReference type="Proteomes" id="UP000268535"/>
    </source>
</evidence>
<accession>A0A4P9WW99</accession>
<dbReference type="Proteomes" id="UP000268535">
    <property type="component" value="Unassembled WGS sequence"/>
</dbReference>
<organism evidence="1 2">
    <name type="scientific">Caulochytrium protostelioides</name>
    <dbReference type="NCBI Taxonomy" id="1555241"/>
    <lineage>
        <taxon>Eukaryota</taxon>
        <taxon>Fungi</taxon>
        <taxon>Fungi incertae sedis</taxon>
        <taxon>Chytridiomycota</taxon>
        <taxon>Chytridiomycota incertae sedis</taxon>
        <taxon>Chytridiomycetes</taxon>
        <taxon>Caulochytriales</taxon>
        <taxon>Caulochytriaceae</taxon>
        <taxon>Caulochytrium</taxon>
    </lineage>
</organism>
<name>A0A4P9WW99_9FUNG</name>